<dbReference type="InterPro" id="IPR052728">
    <property type="entry name" value="O2_lipid_transport_reg"/>
</dbReference>
<organism evidence="5 6">
    <name type="scientific">Pararge aegeria aegeria</name>
    <dbReference type="NCBI Taxonomy" id="348720"/>
    <lineage>
        <taxon>Eukaryota</taxon>
        <taxon>Metazoa</taxon>
        <taxon>Ecdysozoa</taxon>
        <taxon>Arthropoda</taxon>
        <taxon>Hexapoda</taxon>
        <taxon>Insecta</taxon>
        <taxon>Pterygota</taxon>
        <taxon>Neoptera</taxon>
        <taxon>Endopterygota</taxon>
        <taxon>Lepidoptera</taxon>
        <taxon>Glossata</taxon>
        <taxon>Ditrysia</taxon>
        <taxon>Papilionoidea</taxon>
        <taxon>Nymphalidae</taxon>
        <taxon>Satyrinae</taxon>
        <taxon>Satyrini</taxon>
        <taxon>Parargina</taxon>
        <taxon>Pararge</taxon>
    </lineage>
</organism>
<evidence type="ECO:0000256" key="2">
    <source>
        <dbReference type="SAM" id="Phobius"/>
    </source>
</evidence>
<gene>
    <name evidence="5" type="primary">jg7758</name>
    <name evidence="5" type="ORF">PAEG_LOCUS20261</name>
</gene>
<keyword evidence="2" id="KW-0472">Membrane</keyword>
<evidence type="ECO:0000259" key="4">
    <source>
        <dbReference type="SMART" id="SM00703"/>
    </source>
</evidence>
<dbReference type="PANTHER" id="PTHR11161">
    <property type="entry name" value="O-ACYLTRANSFERASE"/>
    <property type="match status" value="1"/>
</dbReference>
<feature type="transmembrane region" description="Helical" evidence="2">
    <location>
        <begin position="560"/>
        <end position="582"/>
    </location>
</feature>
<dbReference type="OrthoDB" id="6585993at2759"/>
<dbReference type="Pfam" id="PF01757">
    <property type="entry name" value="Acyl_transf_3"/>
    <property type="match status" value="1"/>
</dbReference>
<feature type="transmembrane region" description="Helical" evidence="2">
    <location>
        <begin position="642"/>
        <end position="664"/>
    </location>
</feature>
<evidence type="ECO:0000313" key="5">
    <source>
        <dbReference type="EMBL" id="CAH2244292.1"/>
    </source>
</evidence>
<feature type="signal peptide" evidence="3">
    <location>
        <begin position="1"/>
        <end position="17"/>
    </location>
</feature>
<dbReference type="GO" id="GO:0016747">
    <property type="term" value="F:acyltransferase activity, transferring groups other than amino-acyl groups"/>
    <property type="evidence" value="ECO:0007669"/>
    <property type="project" value="InterPro"/>
</dbReference>
<dbReference type="Proteomes" id="UP000838756">
    <property type="component" value="Unassembled WGS sequence"/>
</dbReference>
<evidence type="ECO:0000256" key="1">
    <source>
        <dbReference type="SAM" id="MobiDB-lite"/>
    </source>
</evidence>
<dbReference type="AlphaFoldDB" id="A0A8S4S1F1"/>
<feature type="domain" description="Nose resistant-to-fluoxetine protein N-terminal" evidence="4">
    <location>
        <begin position="78"/>
        <end position="226"/>
    </location>
</feature>
<protein>
    <submittedName>
        <fullName evidence="5">Jg7758 protein</fullName>
    </submittedName>
</protein>
<dbReference type="PANTHER" id="PTHR11161:SF71">
    <property type="entry name" value="NOSE RESISTANT-TO-FLUOXETINE PROTEIN N-TERMINAL DOMAIN-CONTAINING PROTEIN"/>
    <property type="match status" value="1"/>
</dbReference>
<feature type="transmembrane region" description="Helical" evidence="2">
    <location>
        <begin position="602"/>
        <end position="622"/>
    </location>
</feature>
<dbReference type="Pfam" id="PF20146">
    <property type="entry name" value="NRF"/>
    <property type="match status" value="1"/>
</dbReference>
<keyword evidence="2" id="KW-0812">Transmembrane</keyword>
<feature type="transmembrane region" description="Helical" evidence="2">
    <location>
        <begin position="447"/>
        <end position="467"/>
    </location>
</feature>
<dbReference type="InterPro" id="IPR002656">
    <property type="entry name" value="Acyl_transf_3_dom"/>
</dbReference>
<keyword evidence="3" id="KW-0732">Signal</keyword>
<feature type="chain" id="PRO_5035820000" evidence="3">
    <location>
        <begin position="18"/>
        <end position="848"/>
    </location>
</feature>
<dbReference type="InterPro" id="IPR006621">
    <property type="entry name" value="Nose-resist-to-fluoxetine_N"/>
</dbReference>
<name>A0A8S4S1F1_9NEOP</name>
<dbReference type="EMBL" id="CAKXAJ010025817">
    <property type="protein sequence ID" value="CAH2244292.1"/>
    <property type="molecule type" value="Genomic_DNA"/>
</dbReference>
<feature type="transmembrane region" description="Helical" evidence="2">
    <location>
        <begin position="474"/>
        <end position="496"/>
    </location>
</feature>
<proteinExistence type="predicted"/>
<accession>A0A8S4S1F1</accession>
<feature type="transmembrane region" description="Helical" evidence="2">
    <location>
        <begin position="530"/>
        <end position="548"/>
    </location>
</feature>
<sequence length="848" mass="95787">MKPIIVLVLINFVITHASVVRSTKNADSTTPSGNEAVLSETKADKKHEIYKTFNVNDSQVYLDDVLFALKNQNWSDAEQPCLERTLLMLHNLQNFTLWAVWDWDSISSEPEGLLYGNRFHLGNFDECMSAPWYKQHPELRTQYCLSDIVLERTVRAVKTAADPFNPYESALNVIEYESPIKRPLNQLTWGVCVPAVCEPRSVEKLTGVLLAHSHLGAVGLRARISVNDSCQKADEALHYDDLFYAFIAMTACLVVIVLICTLLNCKKKDSAENNFKHRVIKAFDLRTNASKLVDRNDAGTDVIYGMKFLSMCIIVNGHQYGIFNGGPVSNGFAVDKEALSLVGLFVLHEDIVVDTFFMISGFLTAVGLAKAKRFPNLIVLFFKRYVRLVVTYAVVIFYICAIYPYIGSGPLWNRAIAEDTKPCRENWWLNLLMISNYVNSENMCLVISWYIPCDYHYFIVTVLLFWFYKRHPGVGPIAAVLVLLAAIITPGVINYLNSLPAIQLFTFDFVSNPRGPKQFHLTYIKSHTRYAPYLIGFLSGYIFSRITASGNLKKIPRKWAVLGATFSILIMAVVTCTGPMFLWRSYDVLESAVYAALNRPVWATSVALLVMCCSLGYVPPCARPAQRGFARHVLLPRIRSRLILCLMLLRCSYDVNGSAVYAAFNRHVLLPRIRARMILFLMLLRRSYDVYENAVYAALNSPMWASGARVLARHVLPYMPLINDFLSWCPWVPLSRLTYGLYLFHTTLIARNVFVARNPQHSDNLNILTSCIGVIFEGTLASLLIKLFAEAPVLNMLNICLRPRNSNHGDNSDVENNRSNNVNDKTISDNGHFEQNLPSTVQVMSSKM</sequence>
<keyword evidence="2" id="KW-1133">Transmembrane helix</keyword>
<comment type="caution">
    <text evidence="5">The sequence shown here is derived from an EMBL/GenBank/DDBJ whole genome shotgun (WGS) entry which is preliminary data.</text>
</comment>
<feature type="region of interest" description="Disordered" evidence="1">
    <location>
        <begin position="808"/>
        <end position="833"/>
    </location>
</feature>
<dbReference type="SMART" id="SM00703">
    <property type="entry name" value="NRF"/>
    <property type="match status" value="1"/>
</dbReference>
<reference evidence="5" key="1">
    <citation type="submission" date="2022-03" db="EMBL/GenBank/DDBJ databases">
        <authorList>
            <person name="Lindestad O."/>
        </authorList>
    </citation>
    <scope>NUCLEOTIDE SEQUENCE</scope>
</reference>
<feature type="compositionally biased region" description="Polar residues" evidence="1">
    <location>
        <begin position="817"/>
        <end position="829"/>
    </location>
</feature>
<feature type="transmembrane region" description="Helical" evidence="2">
    <location>
        <begin position="385"/>
        <end position="406"/>
    </location>
</feature>
<evidence type="ECO:0000256" key="3">
    <source>
        <dbReference type="SAM" id="SignalP"/>
    </source>
</evidence>
<feature type="transmembrane region" description="Helical" evidence="2">
    <location>
        <begin position="242"/>
        <end position="263"/>
    </location>
</feature>
<keyword evidence="6" id="KW-1185">Reference proteome</keyword>
<evidence type="ECO:0000313" key="6">
    <source>
        <dbReference type="Proteomes" id="UP000838756"/>
    </source>
</evidence>